<accession>A0A422MZJ4</accession>
<evidence type="ECO:0000313" key="1">
    <source>
        <dbReference type="EMBL" id="RNE98601.1"/>
    </source>
</evidence>
<dbReference type="GeneID" id="40332679"/>
<comment type="caution">
    <text evidence="1">The sequence shown here is derived from an EMBL/GenBank/DDBJ whole genome shotgun (WGS) entry which is preliminary data.</text>
</comment>
<name>A0A422MZJ4_TRYRA</name>
<dbReference type="AlphaFoldDB" id="A0A422MZJ4"/>
<gene>
    <name evidence="1" type="ORF">TraAM80_08746</name>
</gene>
<keyword evidence="2" id="KW-1185">Reference proteome</keyword>
<reference evidence="1 2" key="1">
    <citation type="journal article" date="2018" name="BMC Genomics">
        <title>Genomic comparison of Trypanosoma conorhini and Trypanosoma rangeli to Trypanosoma cruzi strains of high and low virulence.</title>
        <authorList>
            <person name="Bradwell K.R."/>
            <person name="Koparde V.N."/>
            <person name="Matveyev A.V."/>
            <person name="Serrano M.G."/>
            <person name="Alves J.M."/>
            <person name="Parikh H."/>
            <person name="Huang B."/>
            <person name="Lee V."/>
            <person name="Espinosa-Alvarez O."/>
            <person name="Ortiz P.A."/>
            <person name="Costa-Martins A.G."/>
            <person name="Teixeira M.M."/>
            <person name="Buck G.A."/>
        </authorList>
    </citation>
    <scope>NUCLEOTIDE SEQUENCE [LARGE SCALE GENOMIC DNA]</scope>
    <source>
        <strain evidence="1 2">AM80</strain>
    </source>
</reference>
<protein>
    <submittedName>
        <fullName evidence="1">Uncharacterized protein</fullName>
    </submittedName>
</protein>
<proteinExistence type="predicted"/>
<dbReference type="Proteomes" id="UP000283634">
    <property type="component" value="Unassembled WGS sequence"/>
</dbReference>
<evidence type="ECO:0000313" key="2">
    <source>
        <dbReference type="Proteomes" id="UP000283634"/>
    </source>
</evidence>
<dbReference type="RefSeq" id="XP_029234732.1">
    <property type="nucleotide sequence ID" value="XM_029385479.1"/>
</dbReference>
<organism evidence="1 2">
    <name type="scientific">Trypanosoma rangeli</name>
    <dbReference type="NCBI Taxonomy" id="5698"/>
    <lineage>
        <taxon>Eukaryota</taxon>
        <taxon>Discoba</taxon>
        <taxon>Euglenozoa</taxon>
        <taxon>Kinetoplastea</taxon>
        <taxon>Metakinetoplastina</taxon>
        <taxon>Trypanosomatida</taxon>
        <taxon>Trypanosomatidae</taxon>
        <taxon>Trypanosoma</taxon>
        <taxon>Herpetosoma</taxon>
    </lineage>
</organism>
<sequence>MALRCSRDFRRYGRSAIKNHRHPTSCLVTGVASGGGGTFCFFRQRGVSSWRGRRCSALAALSSHRRIILLCRHALSVWLNTLVSAQELPRCRVTPVKGGGGGGLVQQSGMILRPIWCLRCGCACFFYMRAIAEHPRGWRVAGSNGIRSRTSSESRDFV</sequence>
<dbReference type="EMBL" id="MKGL01000449">
    <property type="protein sequence ID" value="RNE98601.1"/>
    <property type="molecule type" value="Genomic_DNA"/>
</dbReference>